<feature type="coiled-coil region" evidence="1">
    <location>
        <begin position="68"/>
        <end position="95"/>
    </location>
</feature>
<keyword evidence="3" id="KW-1185">Reference proteome</keyword>
<evidence type="ECO:0000313" key="2">
    <source>
        <dbReference type="EMBL" id="MDO5970293.1"/>
    </source>
</evidence>
<accession>A0ABT8WAY8</accession>
<sequence length="247" mass="28483">MLKAYFNEKAFHQKQTDHNYSLRGDIEESIGRIPTTSLQTHNSHYAINKKEKDRRYLDRVLHLLQEARRAILADIAQMQIELEQLIKDRDEIIDKRNAISKVLDDLREDGRIEVGKDGYPINEKARAAIKEWEQKTGKKFDAGSLEASEMLHYIILDLSEQESKLDRDIENKNKEIQKANEILEDLDAGIEARNDGSKIPQKTINSAREYIAEKEKVSGLEKTNMSDKLNNIDLENDSVDVTTSLKF</sequence>
<evidence type="ECO:0000313" key="3">
    <source>
        <dbReference type="Proteomes" id="UP001176883"/>
    </source>
</evidence>
<dbReference type="Proteomes" id="UP001176883">
    <property type="component" value="Unassembled WGS sequence"/>
</dbReference>
<dbReference type="RefSeq" id="WP_303277984.1">
    <property type="nucleotide sequence ID" value="NZ_JAUOEK010000119.1"/>
</dbReference>
<organism evidence="2 3">
    <name type="scientific">Flavivirga aquimarina</name>
    <dbReference type="NCBI Taxonomy" id="2027862"/>
    <lineage>
        <taxon>Bacteria</taxon>
        <taxon>Pseudomonadati</taxon>
        <taxon>Bacteroidota</taxon>
        <taxon>Flavobacteriia</taxon>
        <taxon>Flavobacteriales</taxon>
        <taxon>Flavobacteriaceae</taxon>
        <taxon>Flavivirga</taxon>
    </lineage>
</organism>
<reference evidence="2" key="1">
    <citation type="submission" date="2023-07" db="EMBL/GenBank/DDBJ databases">
        <title>Two novel species in the genus Flavivirga.</title>
        <authorList>
            <person name="Kwon K."/>
        </authorList>
    </citation>
    <scope>NUCLEOTIDE SEQUENCE</scope>
    <source>
        <strain evidence="2">KCTC 52353</strain>
    </source>
</reference>
<feature type="coiled-coil region" evidence="1">
    <location>
        <begin position="155"/>
        <end position="189"/>
    </location>
</feature>
<keyword evidence="1" id="KW-0175">Coiled coil</keyword>
<name>A0ABT8WAY8_9FLAO</name>
<dbReference type="EMBL" id="JAUOEK010000119">
    <property type="protein sequence ID" value="MDO5970293.1"/>
    <property type="molecule type" value="Genomic_DNA"/>
</dbReference>
<evidence type="ECO:0000256" key="1">
    <source>
        <dbReference type="SAM" id="Coils"/>
    </source>
</evidence>
<comment type="caution">
    <text evidence="2">The sequence shown here is derived from an EMBL/GenBank/DDBJ whole genome shotgun (WGS) entry which is preliminary data.</text>
</comment>
<protein>
    <submittedName>
        <fullName evidence="2">Uncharacterized protein</fullName>
    </submittedName>
</protein>
<gene>
    <name evidence="2" type="ORF">Q4Q35_10795</name>
</gene>
<proteinExistence type="predicted"/>